<gene>
    <name evidence="1" type="ORF">HINF_LOCUS3405</name>
    <name evidence="2" type="ORF">HINF_LOCUS60293</name>
</gene>
<sequence>MFIVTQNNQYLELTWIENLDAQTIDYQILSDQYDNIIVKGKNNCVFQEFQLLNRTQSFSIYNCQLDLNRINTSLDNIVLDNCICQNEFKSEISIGSLMVSDSLIQTDQLKNSQLELDVSVTSDQHFDFYNCHQLKCTCENLFLSNQNVDLSCLVGNWNSINFNNCEQLIRPVIRKFC</sequence>
<keyword evidence="3" id="KW-1185">Reference proteome</keyword>
<dbReference type="EMBL" id="CATOUU010000077">
    <property type="protein sequence ID" value="CAI9915760.1"/>
    <property type="molecule type" value="Genomic_DNA"/>
</dbReference>
<comment type="caution">
    <text evidence="1">The sequence shown here is derived from an EMBL/GenBank/DDBJ whole genome shotgun (WGS) entry which is preliminary data.</text>
</comment>
<reference evidence="2 3" key="2">
    <citation type="submission" date="2024-07" db="EMBL/GenBank/DDBJ databases">
        <authorList>
            <person name="Akdeniz Z."/>
        </authorList>
    </citation>
    <scope>NUCLEOTIDE SEQUENCE [LARGE SCALE GENOMIC DNA]</scope>
</reference>
<proteinExistence type="predicted"/>
<reference evidence="1" key="1">
    <citation type="submission" date="2023-06" db="EMBL/GenBank/DDBJ databases">
        <authorList>
            <person name="Kurt Z."/>
        </authorList>
    </citation>
    <scope>NUCLEOTIDE SEQUENCE</scope>
</reference>
<evidence type="ECO:0000313" key="2">
    <source>
        <dbReference type="EMBL" id="CAL6081333.1"/>
    </source>
</evidence>
<dbReference type="Proteomes" id="UP001642409">
    <property type="component" value="Unassembled WGS sequence"/>
</dbReference>
<dbReference type="EMBL" id="CAXDID020000352">
    <property type="protein sequence ID" value="CAL6081333.1"/>
    <property type="molecule type" value="Genomic_DNA"/>
</dbReference>
<accession>A0AA86TEV9</accession>
<name>A0AA86TEV9_9EUKA</name>
<organism evidence="1">
    <name type="scientific">Hexamita inflata</name>
    <dbReference type="NCBI Taxonomy" id="28002"/>
    <lineage>
        <taxon>Eukaryota</taxon>
        <taxon>Metamonada</taxon>
        <taxon>Diplomonadida</taxon>
        <taxon>Hexamitidae</taxon>
        <taxon>Hexamitinae</taxon>
        <taxon>Hexamita</taxon>
    </lineage>
</organism>
<evidence type="ECO:0000313" key="1">
    <source>
        <dbReference type="EMBL" id="CAI9915760.1"/>
    </source>
</evidence>
<dbReference type="AlphaFoldDB" id="A0AA86TEV9"/>
<evidence type="ECO:0000313" key="3">
    <source>
        <dbReference type="Proteomes" id="UP001642409"/>
    </source>
</evidence>
<protein>
    <submittedName>
        <fullName evidence="2">Hypothetical_protein</fullName>
    </submittedName>
</protein>